<dbReference type="GO" id="GO:0016567">
    <property type="term" value="P:protein ubiquitination"/>
    <property type="evidence" value="ECO:0007669"/>
    <property type="project" value="UniProtKB-UniPathway"/>
</dbReference>
<evidence type="ECO:0000259" key="6">
    <source>
        <dbReference type="PROSITE" id="PS50097"/>
    </source>
</evidence>
<keyword evidence="7" id="KW-1185">Reference proteome</keyword>
<comment type="function">
    <text evidence="4">Probable substrate-specific adapter of an E3 ubiquitin-protein ligase complex which mediates the ubiquitination and subsequent proteasomal degradation of target proteins. May have a role in synapse differentiation and growth.</text>
</comment>
<dbReference type="PIRSF" id="PIRSF037037">
    <property type="entry name" value="Kelch-like_protein_gigaxonin"/>
    <property type="match status" value="1"/>
</dbReference>
<dbReference type="Gene3D" id="2.120.10.80">
    <property type="entry name" value="Kelch-type beta propeller"/>
    <property type="match status" value="1"/>
</dbReference>
<dbReference type="Pfam" id="PF00651">
    <property type="entry name" value="BTB"/>
    <property type="match status" value="1"/>
</dbReference>
<evidence type="ECO:0000313" key="7">
    <source>
        <dbReference type="Proteomes" id="UP000694843"/>
    </source>
</evidence>
<dbReference type="GO" id="GO:0003779">
    <property type="term" value="F:actin binding"/>
    <property type="evidence" value="ECO:0007669"/>
    <property type="project" value="UniProtKB-KW"/>
</dbReference>
<dbReference type="FunFam" id="1.25.40.420:FF:000001">
    <property type="entry name" value="Kelch-like family member 12"/>
    <property type="match status" value="1"/>
</dbReference>
<sequence>MEEELAVLVPNSGSHRSKLNSLSESSDWSKNVTEVHHDKVPHCEIEYNFSDFRVDSFKGMLQMRNHRNLTDVVLEIGQNQLHVHKIVLAAASPYFKAMFTSGMQESATGVVPLHGVSFDTMAHLVRFMYSGLVIVNEQIVCQLLPAASMFQIRQVVQACSKFLEEQMEANNVIGISNFAERNGCSELYDKTIAFVEENFSEVSQCEEFLELSSSQLIGLIKKDTLNVPDEQAVYSAVVRWVEHSPKVRAEKMQYVLKFIRCHYLPPHFISEQMSQCTIVKSVPACREYLENVFKELSMHKPPSEEARRAPSTACLVHLVGGYDDRRSQASLHCYHVQKNTWTELGPMPVARSGLGAVFLRGSLYVVGGRTIHPMHPVRDLSSLSLYNYADRSWRECKSLQQKRNRMGVCVLDTFLYAVGGVDDTGMLDSVERYQPEDDTWHSVSSMKEARGALCCVSLNRHMYAIGGCDGTSRLASVERYDPDTNTWTSVASLLQARSGAGAVVVSNKIYVVGGYDGSRQISSVECYDPETDSWTSLASMLECRSALAVAASLTTIYAMGGFDGSQVLSSTEVYDVLEDKWSASSPMPWGRSGHALAVPSCLAVSPRFIKKTLV</sequence>
<evidence type="ECO:0000256" key="2">
    <source>
        <dbReference type="ARBA" id="ARBA00022441"/>
    </source>
</evidence>
<feature type="region of interest" description="Disordered" evidence="5">
    <location>
        <begin position="1"/>
        <end position="23"/>
    </location>
</feature>
<reference evidence="8" key="1">
    <citation type="submission" date="2025-08" db="UniProtKB">
        <authorList>
            <consortium name="RefSeq"/>
        </authorList>
    </citation>
    <scope>IDENTIFICATION</scope>
    <source>
        <tissue evidence="8">Whole organism</tissue>
    </source>
</reference>
<dbReference type="PANTHER" id="PTHR45632:SF13">
    <property type="entry name" value="KELCH-LIKE PROTEIN 26"/>
    <property type="match status" value="1"/>
</dbReference>
<name>A0A8B7N7T1_HYAAZ</name>
<dbReference type="Pfam" id="PF01344">
    <property type="entry name" value="Kelch_1"/>
    <property type="match status" value="2"/>
</dbReference>
<dbReference type="SUPFAM" id="SSF50965">
    <property type="entry name" value="Galactose oxidase, central domain"/>
    <property type="match status" value="2"/>
</dbReference>
<dbReference type="Gene3D" id="1.25.40.420">
    <property type="match status" value="1"/>
</dbReference>
<dbReference type="UniPathway" id="UPA00143"/>
<dbReference type="SMART" id="SM00225">
    <property type="entry name" value="BTB"/>
    <property type="match status" value="1"/>
</dbReference>
<evidence type="ECO:0000256" key="1">
    <source>
        <dbReference type="ARBA" id="ARBA00013699"/>
    </source>
</evidence>
<dbReference type="RefSeq" id="XP_018009901.1">
    <property type="nucleotide sequence ID" value="XM_018154412.2"/>
</dbReference>
<dbReference type="InterPro" id="IPR011043">
    <property type="entry name" value="Gal_Oxase/kelch_b-propeller"/>
</dbReference>
<dbReference type="InterPro" id="IPR017096">
    <property type="entry name" value="BTB-kelch_protein"/>
</dbReference>
<dbReference type="InterPro" id="IPR011333">
    <property type="entry name" value="SKP1/BTB/POZ_sf"/>
</dbReference>
<proteinExistence type="predicted"/>
<evidence type="ECO:0000256" key="5">
    <source>
        <dbReference type="SAM" id="MobiDB-lite"/>
    </source>
</evidence>
<dbReference type="GeneID" id="108667394"/>
<dbReference type="InterPro" id="IPR006652">
    <property type="entry name" value="Kelch_1"/>
</dbReference>
<dbReference type="Proteomes" id="UP000694843">
    <property type="component" value="Unplaced"/>
</dbReference>
<organism evidence="7 8">
    <name type="scientific">Hyalella azteca</name>
    <name type="common">Amphipod</name>
    <dbReference type="NCBI Taxonomy" id="294128"/>
    <lineage>
        <taxon>Eukaryota</taxon>
        <taxon>Metazoa</taxon>
        <taxon>Ecdysozoa</taxon>
        <taxon>Arthropoda</taxon>
        <taxon>Crustacea</taxon>
        <taxon>Multicrustacea</taxon>
        <taxon>Malacostraca</taxon>
        <taxon>Eumalacostraca</taxon>
        <taxon>Peracarida</taxon>
        <taxon>Amphipoda</taxon>
        <taxon>Senticaudata</taxon>
        <taxon>Talitrida</taxon>
        <taxon>Talitroidea</taxon>
        <taxon>Hyalellidae</taxon>
        <taxon>Hyalella</taxon>
    </lineage>
</organism>
<dbReference type="OMA" id="TECLTEY"/>
<dbReference type="KEGG" id="hazt:108667394"/>
<feature type="compositionally biased region" description="Polar residues" evidence="5">
    <location>
        <begin position="11"/>
        <end position="23"/>
    </location>
</feature>
<dbReference type="PROSITE" id="PS50097">
    <property type="entry name" value="BTB"/>
    <property type="match status" value="1"/>
</dbReference>
<protein>
    <recommendedName>
        <fullName evidence="1">Kelch-like protein diablo</fullName>
    </recommendedName>
</protein>
<dbReference type="PANTHER" id="PTHR45632">
    <property type="entry name" value="LD33804P"/>
    <property type="match status" value="1"/>
</dbReference>
<dbReference type="InterPro" id="IPR000210">
    <property type="entry name" value="BTB/POZ_dom"/>
</dbReference>
<evidence type="ECO:0000313" key="8">
    <source>
        <dbReference type="RefSeq" id="XP_018009901.1"/>
    </source>
</evidence>
<dbReference type="SMART" id="SM00612">
    <property type="entry name" value="Kelch"/>
    <property type="match status" value="6"/>
</dbReference>
<dbReference type="Gene3D" id="3.30.710.10">
    <property type="entry name" value="Potassium Channel Kv1.1, Chain A"/>
    <property type="match status" value="1"/>
</dbReference>
<dbReference type="OrthoDB" id="45365at2759"/>
<dbReference type="InterPro" id="IPR011705">
    <property type="entry name" value="BACK"/>
</dbReference>
<accession>A0A8B7N7T1</accession>
<evidence type="ECO:0000256" key="4">
    <source>
        <dbReference type="ARBA" id="ARBA00043912"/>
    </source>
</evidence>
<dbReference type="InterPro" id="IPR015915">
    <property type="entry name" value="Kelch-typ_b-propeller"/>
</dbReference>
<gene>
    <name evidence="8" type="primary">LOC108667394</name>
</gene>
<dbReference type="AlphaFoldDB" id="A0A8B7N7T1"/>
<dbReference type="SUPFAM" id="SSF54695">
    <property type="entry name" value="POZ domain"/>
    <property type="match status" value="1"/>
</dbReference>
<feature type="domain" description="BTB" evidence="6">
    <location>
        <begin position="70"/>
        <end position="137"/>
    </location>
</feature>
<dbReference type="Pfam" id="PF07707">
    <property type="entry name" value="BACK"/>
    <property type="match status" value="1"/>
</dbReference>
<keyword evidence="2" id="KW-0880">Kelch repeat</keyword>
<dbReference type="Pfam" id="PF24681">
    <property type="entry name" value="Kelch_KLHDC2_KLHL20_DRC7"/>
    <property type="match status" value="1"/>
</dbReference>
<evidence type="ECO:0000256" key="3">
    <source>
        <dbReference type="ARBA" id="ARBA00022737"/>
    </source>
</evidence>
<keyword evidence="3" id="KW-0677">Repeat</keyword>
<dbReference type="SMART" id="SM00875">
    <property type="entry name" value="BACK"/>
    <property type="match status" value="1"/>
</dbReference>
<dbReference type="PRINTS" id="PR00501">
    <property type="entry name" value="KELCHREPEAT"/>
</dbReference>